<name>A0A1L8D339_9THEO</name>
<feature type="transmembrane region" description="Helical" evidence="1">
    <location>
        <begin position="169"/>
        <end position="189"/>
    </location>
</feature>
<evidence type="ECO:0000313" key="2">
    <source>
        <dbReference type="EMBL" id="GAV25501.1"/>
    </source>
</evidence>
<proteinExistence type="predicted"/>
<feature type="transmembrane region" description="Helical" evidence="1">
    <location>
        <begin position="77"/>
        <end position="99"/>
    </location>
</feature>
<feature type="transmembrane region" description="Helical" evidence="1">
    <location>
        <begin position="111"/>
        <end position="132"/>
    </location>
</feature>
<keyword evidence="1" id="KW-1133">Transmembrane helix</keyword>
<feature type="transmembrane region" description="Helical" evidence="1">
    <location>
        <begin position="28"/>
        <end position="57"/>
    </location>
</feature>
<dbReference type="OrthoDB" id="1723190at2"/>
<dbReference type="RefSeq" id="WP_077177504.1">
    <property type="nucleotide sequence ID" value="NZ_BDJL01000041.1"/>
</dbReference>
<dbReference type="STRING" id="661089.ciss_14340"/>
<protein>
    <recommendedName>
        <fullName evidence="4">ABC transporter permease</fullName>
    </recommendedName>
</protein>
<organism evidence="2 3">
    <name type="scientific">Carboxydothermus islandicus</name>
    <dbReference type="NCBI Taxonomy" id="661089"/>
    <lineage>
        <taxon>Bacteria</taxon>
        <taxon>Bacillati</taxon>
        <taxon>Bacillota</taxon>
        <taxon>Clostridia</taxon>
        <taxon>Thermoanaerobacterales</taxon>
        <taxon>Thermoanaerobacteraceae</taxon>
        <taxon>Carboxydothermus</taxon>
    </lineage>
</organism>
<evidence type="ECO:0000313" key="3">
    <source>
        <dbReference type="Proteomes" id="UP000187338"/>
    </source>
</evidence>
<gene>
    <name evidence="2" type="ORF">ciss_14340</name>
</gene>
<sequence>MKAPLMPDFVNKMELFLQIELKEKMGRIFIFLVLLFVPGFSVKTIAIFFLSASMLPADIKNRRDEALYFLPFSRKELYLYNLGFLLLLVLVSSIITQALWPTTIAEKGMFIIKSINFTLAMFGVVMLCVSQGLDNIGWPFIIVLLDALLGSIGRALINPYSWISFTNQGSILFAFVFAAIICFAGYWIYLKNGGEL</sequence>
<keyword evidence="1" id="KW-0472">Membrane</keyword>
<keyword evidence="1" id="KW-0812">Transmembrane</keyword>
<dbReference type="EMBL" id="BDJL01000041">
    <property type="protein sequence ID" value="GAV25501.1"/>
    <property type="molecule type" value="Genomic_DNA"/>
</dbReference>
<dbReference type="Proteomes" id="UP000187338">
    <property type="component" value="Unassembled WGS sequence"/>
</dbReference>
<comment type="caution">
    <text evidence="2">The sequence shown here is derived from an EMBL/GenBank/DDBJ whole genome shotgun (WGS) entry which is preliminary data.</text>
</comment>
<feature type="transmembrane region" description="Helical" evidence="1">
    <location>
        <begin position="138"/>
        <end position="157"/>
    </location>
</feature>
<reference evidence="3" key="1">
    <citation type="submission" date="2016-12" db="EMBL/GenBank/DDBJ databases">
        <title>Draft Genome Sequences od Carboxydothermus pertinax and islandicus, Hydrogenogenic Carboxydotrophic Bacteria.</title>
        <authorList>
            <person name="Fukuyama Y."/>
            <person name="Ohmae K."/>
            <person name="Yoneda Y."/>
            <person name="Yoshida T."/>
            <person name="Sako Y."/>
        </authorList>
    </citation>
    <scope>NUCLEOTIDE SEQUENCE [LARGE SCALE GENOMIC DNA]</scope>
    <source>
        <strain evidence="3">SET</strain>
    </source>
</reference>
<dbReference type="AlphaFoldDB" id="A0A1L8D339"/>
<keyword evidence="3" id="KW-1185">Reference proteome</keyword>
<evidence type="ECO:0000256" key="1">
    <source>
        <dbReference type="SAM" id="Phobius"/>
    </source>
</evidence>
<evidence type="ECO:0008006" key="4">
    <source>
        <dbReference type="Google" id="ProtNLM"/>
    </source>
</evidence>
<accession>A0A1L8D339</accession>